<keyword evidence="5" id="KW-1185">Reference proteome</keyword>
<keyword evidence="3" id="KW-1133">Transmembrane helix</keyword>
<dbReference type="Proteomes" id="UP000247978">
    <property type="component" value="Unassembled WGS sequence"/>
</dbReference>
<dbReference type="RefSeq" id="WP_110396870.1">
    <property type="nucleotide sequence ID" value="NZ_JBHUHB010000001.1"/>
</dbReference>
<evidence type="ECO:0000256" key="3">
    <source>
        <dbReference type="SAM" id="Phobius"/>
    </source>
</evidence>
<feature type="active site" description="Acyl-thioester intermediate" evidence="2">
    <location>
        <position position="211"/>
    </location>
</feature>
<dbReference type="InterPro" id="IPR005754">
    <property type="entry name" value="Sortase"/>
</dbReference>
<reference evidence="4 5" key="1">
    <citation type="submission" date="2018-05" db="EMBL/GenBank/DDBJ databases">
        <title>Genomic Encyclopedia of Type Strains, Phase IV (KMG-IV): sequencing the most valuable type-strain genomes for metagenomic binning, comparative biology and taxonomic classification.</title>
        <authorList>
            <person name="Goeker M."/>
        </authorList>
    </citation>
    <scope>NUCLEOTIDE SEQUENCE [LARGE SCALE GENOMIC DNA]</scope>
    <source>
        <strain evidence="4 5">DSM 28556</strain>
    </source>
</reference>
<keyword evidence="3" id="KW-0812">Transmembrane</keyword>
<feature type="active site" description="Proton donor/acceptor" evidence="2">
    <location>
        <position position="149"/>
    </location>
</feature>
<evidence type="ECO:0000313" key="4">
    <source>
        <dbReference type="EMBL" id="PXW83344.1"/>
    </source>
</evidence>
<evidence type="ECO:0000313" key="5">
    <source>
        <dbReference type="Proteomes" id="UP000247978"/>
    </source>
</evidence>
<dbReference type="OrthoDB" id="154054at2"/>
<dbReference type="InterPro" id="IPR023365">
    <property type="entry name" value="Sortase_dom-sf"/>
</dbReference>
<accession>A0A2V3VQC2</accession>
<dbReference type="Pfam" id="PF04203">
    <property type="entry name" value="Sortase"/>
    <property type="match status" value="1"/>
</dbReference>
<dbReference type="SUPFAM" id="SSF63817">
    <property type="entry name" value="Sortase"/>
    <property type="match status" value="1"/>
</dbReference>
<feature type="transmembrane region" description="Helical" evidence="3">
    <location>
        <begin position="244"/>
        <end position="264"/>
    </location>
</feature>
<dbReference type="AlphaFoldDB" id="A0A2V3VQC2"/>
<dbReference type="EMBL" id="QJJQ01000016">
    <property type="protein sequence ID" value="PXW83344.1"/>
    <property type="molecule type" value="Genomic_DNA"/>
</dbReference>
<name>A0A2V3VQC2_9BACI</name>
<comment type="caution">
    <text evidence="4">The sequence shown here is derived from an EMBL/GenBank/DDBJ whole genome shotgun (WGS) entry which is preliminary data.</text>
</comment>
<sequence>MKKSILIFIFLIGFTIFSYPFISNLFATKEHYTLINDYHEKVHEMEAEQITKEKAKAREHNEQLAKSEVVYVDPFSDEEESESTVGNKSYYDALQINPAIGTIHIPKIDVELPIYHGTGEKTLSRGVGHLENSSLPSGELGTHSVLTAHRGLPSSKLFRNMDEMAIGDHFFVHVLDETLAYEVQSVQIVLPHETEWLQFSEEDNIVTLLTCEPYMINTHRMLVTGYLVPYEEEIESSQEEAINLPFFIMIGIVIAGIFTIWLIWRHKRKGGRANEEK</sequence>
<protein>
    <submittedName>
        <fullName evidence="4">Sortase A</fullName>
    </submittedName>
</protein>
<dbReference type="InterPro" id="IPR042002">
    <property type="entry name" value="Sortase_C"/>
</dbReference>
<dbReference type="NCBIfam" id="NF033745">
    <property type="entry name" value="class_C_sortase"/>
    <property type="match status" value="1"/>
</dbReference>
<dbReference type="Gene3D" id="2.40.260.10">
    <property type="entry name" value="Sortase"/>
    <property type="match status" value="1"/>
</dbReference>
<dbReference type="GO" id="GO:0016787">
    <property type="term" value="F:hydrolase activity"/>
    <property type="evidence" value="ECO:0007669"/>
    <property type="project" value="UniProtKB-KW"/>
</dbReference>
<evidence type="ECO:0000256" key="2">
    <source>
        <dbReference type="PIRSR" id="PIRSR605754-1"/>
    </source>
</evidence>
<proteinExistence type="predicted"/>
<dbReference type="CDD" id="cd05827">
    <property type="entry name" value="Sortase_C"/>
    <property type="match status" value="1"/>
</dbReference>
<dbReference type="NCBIfam" id="TIGR01076">
    <property type="entry name" value="sortase_fam"/>
    <property type="match status" value="1"/>
</dbReference>
<organism evidence="4 5">
    <name type="scientific">Pseudogracilibacillus auburnensis</name>
    <dbReference type="NCBI Taxonomy" id="1494959"/>
    <lineage>
        <taxon>Bacteria</taxon>
        <taxon>Bacillati</taxon>
        <taxon>Bacillota</taxon>
        <taxon>Bacilli</taxon>
        <taxon>Bacillales</taxon>
        <taxon>Bacillaceae</taxon>
        <taxon>Pseudogracilibacillus</taxon>
    </lineage>
</organism>
<gene>
    <name evidence="4" type="ORF">DFR56_11623</name>
</gene>
<keyword evidence="1" id="KW-0378">Hydrolase</keyword>
<keyword evidence="3" id="KW-0472">Membrane</keyword>
<evidence type="ECO:0000256" key="1">
    <source>
        <dbReference type="ARBA" id="ARBA00022801"/>
    </source>
</evidence>